<accession>A0A679J3B6</accession>
<dbReference type="AlphaFoldDB" id="A0A679J3B6"/>
<evidence type="ECO:0000256" key="1">
    <source>
        <dbReference type="SAM" id="Phobius"/>
    </source>
</evidence>
<sequence>MATLPPAGSGYVPPWLRRLIDVRAEEVPALAWSWAYIFSILAAYYVLRPIRDQMGVASGIENLPWLFTGTLVGMLALNVPFAWLVKTLPRARFVPLTYRFFAANIVLFAGALYLAGPEGDIWIGRAFFIWLSIFNLFVVSVFWATIVDVFSTEQGKRLFGFIAAGATLGAIAGSATTAILARDVPTWALLIGAALLLEAAVFSMRGLARLSDRLNRAPVTGDAAPSEAIGGSAFAGITRTIQSPYLLNIGLFLLLFSVTSTFLYFEQAGIAKRSFPDRGSQTAFFASVDLLVNLLTLGVQFFLTGRIVRRIGVGPALALLPAASILGFAALALSPTITAIVAFQVFRRAGNFAIARPIREVLFTVVPREDRYKAKNFIDTVVYRTGDQIGAWSFQGIAALGLGSTAVAVAAVPLSAAWLLNSLWLGRRQEARRVAMEEAEGSDRNRATGPSRDR</sequence>
<keyword evidence="1" id="KW-0812">Transmembrane</keyword>
<feature type="transmembrane region" description="Helical" evidence="1">
    <location>
        <begin position="158"/>
        <end position="181"/>
    </location>
</feature>
<dbReference type="SUPFAM" id="SSF103473">
    <property type="entry name" value="MFS general substrate transporter"/>
    <property type="match status" value="1"/>
</dbReference>
<feature type="transmembrane region" description="Helical" evidence="1">
    <location>
        <begin position="127"/>
        <end position="146"/>
    </location>
</feature>
<gene>
    <name evidence="2" type="ORF">MBUL_03300</name>
</gene>
<feature type="transmembrane region" description="Helical" evidence="1">
    <location>
        <begin position="316"/>
        <end position="343"/>
    </location>
</feature>
<evidence type="ECO:0000313" key="2">
    <source>
        <dbReference type="EMBL" id="CAA2105652.1"/>
    </source>
</evidence>
<proteinExistence type="predicted"/>
<dbReference type="PANTHER" id="PTHR43596">
    <property type="entry name" value="ADP,ATP CARRIER PROTEIN"/>
    <property type="match status" value="1"/>
</dbReference>
<name>A0A679J3B6_9HYPH</name>
<feature type="transmembrane region" description="Helical" evidence="1">
    <location>
        <begin position="284"/>
        <end position="304"/>
    </location>
</feature>
<dbReference type="InterPro" id="IPR036259">
    <property type="entry name" value="MFS_trans_sf"/>
</dbReference>
<feature type="transmembrane region" description="Helical" evidence="1">
    <location>
        <begin position="245"/>
        <end position="264"/>
    </location>
</feature>
<dbReference type="Gene3D" id="1.20.1250.20">
    <property type="entry name" value="MFS general substrate transporter like domains"/>
    <property type="match status" value="1"/>
</dbReference>
<feature type="transmembrane region" description="Helical" evidence="1">
    <location>
        <begin position="397"/>
        <end position="420"/>
    </location>
</feature>
<protein>
    <recommendedName>
        <fullName evidence="3">MFS transporter</fullName>
    </recommendedName>
</protein>
<feature type="transmembrane region" description="Helical" evidence="1">
    <location>
        <begin position="96"/>
        <end position="115"/>
    </location>
</feature>
<organism evidence="2">
    <name type="scientific">Methylobacterium bullatum</name>
    <dbReference type="NCBI Taxonomy" id="570505"/>
    <lineage>
        <taxon>Bacteria</taxon>
        <taxon>Pseudomonadati</taxon>
        <taxon>Pseudomonadota</taxon>
        <taxon>Alphaproteobacteria</taxon>
        <taxon>Hyphomicrobiales</taxon>
        <taxon>Methylobacteriaceae</taxon>
        <taxon>Methylobacterium</taxon>
    </lineage>
</organism>
<dbReference type="EMBL" id="LR743504">
    <property type="protein sequence ID" value="CAA2105652.1"/>
    <property type="molecule type" value="Genomic_DNA"/>
</dbReference>
<feature type="transmembrane region" description="Helical" evidence="1">
    <location>
        <begin position="187"/>
        <end position="208"/>
    </location>
</feature>
<reference evidence="2" key="1">
    <citation type="submission" date="2019-12" db="EMBL/GenBank/DDBJ databases">
        <authorList>
            <person name="Cremers G."/>
        </authorList>
    </citation>
    <scope>NUCLEOTIDE SEQUENCE</scope>
    <source>
        <strain evidence="2">Mbul1</strain>
    </source>
</reference>
<keyword evidence="1" id="KW-0472">Membrane</keyword>
<feature type="transmembrane region" description="Helical" evidence="1">
    <location>
        <begin position="27"/>
        <end position="45"/>
    </location>
</feature>
<dbReference type="PANTHER" id="PTHR43596:SF1">
    <property type="entry name" value="ADP,ATP CARRIER PROTEIN"/>
    <property type="match status" value="1"/>
</dbReference>
<feature type="transmembrane region" description="Helical" evidence="1">
    <location>
        <begin position="65"/>
        <end position="84"/>
    </location>
</feature>
<keyword evidence="1" id="KW-1133">Transmembrane helix</keyword>
<evidence type="ECO:0008006" key="3">
    <source>
        <dbReference type="Google" id="ProtNLM"/>
    </source>
</evidence>